<dbReference type="SUPFAM" id="SSF52047">
    <property type="entry name" value="RNI-like"/>
    <property type="match status" value="1"/>
</dbReference>
<dbReference type="AlphaFoldDB" id="A0A9D3S2C7"/>
<evidence type="ECO:0000256" key="2">
    <source>
        <dbReference type="ARBA" id="ARBA00022490"/>
    </source>
</evidence>
<comment type="subcellular location">
    <subcellularLocation>
        <location evidence="1">Cytoplasm</location>
    </subcellularLocation>
</comment>
<keyword evidence="3" id="KW-0433">Leucine-rich repeat</keyword>
<evidence type="ECO:0000313" key="7">
    <source>
        <dbReference type="Proteomes" id="UP001044222"/>
    </source>
</evidence>
<evidence type="ECO:0000256" key="5">
    <source>
        <dbReference type="SAM" id="MobiDB-lite"/>
    </source>
</evidence>
<dbReference type="Gene3D" id="3.80.10.10">
    <property type="entry name" value="Ribonuclease Inhibitor"/>
    <property type="match status" value="1"/>
</dbReference>
<protein>
    <recommendedName>
        <fullName evidence="8">Leucine-rich repeat-containing protein 14</fullName>
    </recommendedName>
</protein>
<feature type="region of interest" description="Disordered" evidence="5">
    <location>
        <begin position="375"/>
        <end position="428"/>
    </location>
</feature>
<evidence type="ECO:0000256" key="4">
    <source>
        <dbReference type="ARBA" id="ARBA00022737"/>
    </source>
</evidence>
<feature type="compositionally biased region" description="Pro residues" evidence="5">
    <location>
        <begin position="404"/>
        <end position="424"/>
    </location>
</feature>
<sequence length="478" mass="51010">MVIVSSLVRLCAKEVVSDHSSSARWLGCVPRELYQPLLRLPSLTVVRWPSASWYSAGQRGLSGWEAGGGRGITRPAGSVYRLCCWLWSEDWGTKGALSRCWTCAGCSVRTGVWGTPWGAGRSPCPSAPPCCRPRAGPRRERERERKRGLETEAERDAAAKRERGLPGTDFGRASAEGAGTGRRGSGGRWRRGGARPRGPHRGRALRLHCRHLRVEEIPAANIAALLALLPRRGLLGLDVRYSSLGVAGLALLLPALEPFPDLRSLRLHYCNLDMRRDLPGQEGALREMAQGLGGLAQLRRLSLTALRLPGHLRMLLSSLSRPLEVLELPYLSLSAADLSYLSCSPHASSLRCLDLTAAASPTACWGAAALPGALPGPAQPEAGPEPAVPGRGAGAGPGGRRHPLPAPPAVPEPPGGVPAGPAAPPSSAQLLDWPLVEEMEVREAVQLELEKALAESGRCDLLLTSDLLSYSTDLMDED</sequence>
<feature type="region of interest" description="Disordered" evidence="5">
    <location>
        <begin position="117"/>
        <end position="202"/>
    </location>
</feature>
<feature type="compositionally biased region" description="Basic and acidic residues" evidence="5">
    <location>
        <begin position="137"/>
        <end position="164"/>
    </location>
</feature>
<keyword evidence="4" id="KW-0677">Repeat</keyword>
<organism evidence="6 7">
    <name type="scientific">Anguilla anguilla</name>
    <name type="common">European freshwater eel</name>
    <name type="synonym">Muraena anguilla</name>
    <dbReference type="NCBI Taxonomy" id="7936"/>
    <lineage>
        <taxon>Eukaryota</taxon>
        <taxon>Metazoa</taxon>
        <taxon>Chordata</taxon>
        <taxon>Craniata</taxon>
        <taxon>Vertebrata</taxon>
        <taxon>Euteleostomi</taxon>
        <taxon>Actinopterygii</taxon>
        <taxon>Neopterygii</taxon>
        <taxon>Teleostei</taxon>
        <taxon>Anguilliformes</taxon>
        <taxon>Anguillidae</taxon>
        <taxon>Anguilla</taxon>
    </lineage>
</organism>
<accession>A0A9D3S2C7</accession>
<feature type="compositionally biased region" description="Low complexity" evidence="5">
    <location>
        <begin position="375"/>
        <end position="390"/>
    </location>
</feature>
<evidence type="ECO:0008006" key="8">
    <source>
        <dbReference type="Google" id="ProtNLM"/>
    </source>
</evidence>
<gene>
    <name evidence="6" type="ORF">ANANG_G00075930</name>
</gene>
<evidence type="ECO:0000313" key="6">
    <source>
        <dbReference type="EMBL" id="KAG5849836.1"/>
    </source>
</evidence>
<keyword evidence="2" id="KW-0963">Cytoplasm</keyword>
<feature type="compositionally biased region" description="Gly residues" evidence="5">
    <location>
        <begin position="178"/>
        <end position="187"/>
    </location>
</feature>
<evidence type="ECO:0000256" key="3">
    <source>
        <dbReference type="ARBA" id="ARBA00022614"/>
    </source>
</evidence>
<dbReference type="PANTHER" id="PTHR14224">
    <property type="entry name" value="SIMILAR TO PREFERENTIALLY EXPRESSED ANTIGEN IN MELANOMA-LIKE 3"/>
    <property type="match status" value="1"/>
</dbReference>
<keyword evidence="7" id="KW-1185">Reference proteome</keyword>
<proteinExistence type="predicted"/>
<dbReference type="EMBL" id="JAFIRN010000004">
    <property type="protein sequence ID" value="KAG5849836.1"/>
    <property type="molecule type" value="Genomic_DNA"/>
</dbReference>
<evidence type="ECO:0000256" key="1">
    <source>
        <dbReference type="ARBA" id="ARBA00004496"/>
    </source>
</evidence>
<dbReference type="Proteomes" id="UP001044222">
    <property type="component" value="Unassembled WGS sequence"/>
</dbReference>
<dbReference type="GO" id="GO:0005737">
    <property type="term" value="C:cytoplasm"/>
    <property type="evidence" value="ECO:0007669"/>
    <property type="project" value="UniProtKB-SubCell"/>
</dbReference>
<dbReference type="PANTHER" id="PTHR14224:SF9">
    <property type="entry name" value="LEUCINE-RICH REPEAT-CONTAINING PROTEIN 14"/>
    <property type="match status" value="1"/>
</dbReference>
<dbReference type="InterPro" id="IPR032675">
    <property type="entry name" value="LRR_dom_sf"/>
</dbReference>
<reference evidence="6" key="1">
    <citation type="submission" date="2021-01" db="EMBL/GenBank/DDBJ databases">
        <title>A chromosome-scale assembly of European eel, Anguilla anguilla.</title>
        <authorList>
            <person name="Henkel C."/>
            <person name="Jong-Raadsen S.A."/>
            <person name="Dufour S."/>
            <person name="Weltzien F.-A."/>
            <person name="Palstra A.P."/>
            <person name="Pelster B."/>
            <person name="Spaink H.P."/>
            <person name="Van Den Thillart G.E."/>
            <person name="Jansen H."/>
            <person name="Zahm M."/>
            <person name="Klopp C."/>
            <person name="Cedric C."/>
            <person name="Louis A."/>
            <person name="Berthelot C."/>
            <person name="Parey E."/>
            <person name="Roest Crollius H."/>
            <person name="Montfort J."/>
            <person name="Robinson-Rechavi M."/>
            <person name="Bucao C."/>
            <person name="Bouchez O."/>
            <person name="Gislard M."/>
            <person name="Lluch J."/>
            <person name="Milhes M."/>
            <person name="Lampietro C."/>
            <person name="Lopez Roques C."/>
            <person name="Donnadieu C."/>
            <person name="Braasch I."/>
            <person name="Desvignes T."/>
            <person name="Postlethwait J."/>
            <person name="Bobe J."/>
            <person name="Guiguen Y."/>
            <person name="Dirks R."/>
        </authorList>
    </citation>
    <scope>NUCLEOTIDE SEQUENCE</scope>
    <source>
        <strain evidence="6">Tag_6206</strain>
        <tissue evidence="6">Liver</tissue>
    </source>
</reference>
<name>A0A9D3S2C7_ANGAN</name>
<comment type="caution">
    <text evidence="6">The sequence shown here is derived from an EMBL/GenBank/DDBJ whole genome shotgun (WGS) entry which is preliminary data.</text>
</comment>
<dbReference type="InterPro" id="IPR050694">
    <property type="entry name" value="LRRC14/PRAME"/>
</dbReference>
<feature type="compositionally biased region" description="Basic residues" evidence="5">
    <location>
        <begin position="188"/>
        <end position="202"/>
    </location>
</feature>